<evidence type="ECO:0000256" key="4">
    <source>
        <dbReference type="SAM" id="MobiDB-lite"/>
    </source>
</evidence>
<dbReference type="GO" id="GO:0006351">
    <property type="term" value="P:DNA-templated transcription"/>
    <property type="evidence" value="ECO:0007669"/>
    <property type="project" value="InterPro"/>
</dbReference>
<evidence type="ECO:0000256" key="3">
    <source>
        <dbReference type="SAM" id="Coils"/>
    </source>
</evidence>
<name>A0A7S9KQG5_EPIFF</name>
<feature type="compositionally biased region" description="Low complexity" evidence="4">
    <location>
        <begin position="58"/>
        <end position="73"/>
    </location>
</feature>
<dbReference type="Proteomes" id="UP000594364">
    <property type="component" value="Chromosome 2"/>
</dbReference>
<gene>
    <name evidence="6" type="ORF">C2857_006467</name>
</gene>
<keyword evidence="7" id="KW-1185">Reference proteome</keyword>
<dbReference type="CDD" id="cd00067">
    <property type="entry name" value="GAL4"/>
    <property type="match status" value="1"/>
</dbReference>
<keyword evidence="2" id="KW-0539">Nucleus</keyword>
<dbReference type="AlphaFoldDB" id="A0A7S9KQG5"/>
<feature type="region of interest" description="Disordered" evidence="4">
    <location>
        <begin position="830"/>
        <end position="850"/>
    </location>
</feature>
<protein>
    <recommendedName>
        <fullName evidence="5">Zn(2)-C6 fungal-type domain-containing protein</fullName>
    </recommendedName>
</protein>
<evidence type="ECO:0000313" key="7">
    <source>
        <dbReference type="Proteomes" id="UP000594364"/>
    </source>
</evidence>
<keyword evidence="3" id="KW-0175">Coiled coil</keyword>
<dbReference type="PROSITE" id="PS50048">
    <property type="entry name" value="ZN2_CY6_FUNGAL_2"/>
    <property type="match status" value="1"/>
</dbReference>
<evidence type="ECO:0000259" key="5">
    <source>
        <dbReference type="PROSITE" id="PS50048"/>
    </source>
</evidence>
<dbReference type="InterPro" id="IPR036864">
    <property type="entry name" value="Zn2-C6_fun-type_DNA-bd_sf"/>
</dbReference>
<evidence type="ECO:0000256" key="1">
    <source>
        <dbReference type="ARBA" id="ARBA00022723"/>
    </source>
</evidence>
<dbReference type="GO" id="GO:0003677">
    <property type="term" value="F:DNA binding"/>
    <property type="evidence" value="ECO:0007669"/>
    <property type="project" value="InterPro"/>
</dbReference>
<dbReference type="Pfam" id="PF04082">
    <property type="entry name" value="Fungal_trans"/>
    <property type="match status" value="1"/>
</dbReference>
<dbReference type="InterPro" id="IPR050987">
    <property type="entry name" value="AtrR-like"/>
</dbReference>
<dbReference type="Pfam" id="PF00172">
    <property type="entry name" value="Zn_clus"/>
    <property type="match status" value="1"/>
</dbReference>
<dbReference type="SMART" id="SM00906">
    <property type="entry name" value="Fungal_trans"/>
    <property type="match status" value="1"/>
</dbReference>
<dbReference type="EMBL" id="CP031386">
    <property type="protein sequence ID" value="QPG97527.1"/>
    <property type="molecule type" value="Genomic_DNA"/>
</dbReference>
<keyword evidence="1" id="KW-0479">Metal-binding</keyword>
<dbReference type="Gene3D" id="4.10.240.10">
    <property type="entry name" value="Zn(2)-C6 fungal-type DNA-binding domain"/>
    <property type="match status" value="1"/>
</dbReference>
<feature type="domain" description="Zn(2)-C6 fungal-type" evidence="5">
    <location>
        <begin position="162"/>
        <end position="193"/>
    </location>
</feature>
<feature type="region of interest" description="Disordered" evidence="4">
    <location>
        <begin position="244"/>
        <end position="265"/>
    </location>
</feature>
<sequence length="856" mass="94227">MMTQLAPACRFPILGAGQQLTSGGTGEEEGPLAVTFRPLTYFTMADPSHNPYARSPNPSTRSYDSSSVSSATSPRPPSRYLGGLLGASARPNAASSPQPLGMPPLPPVNQGFPSYGSVMGRESLPSAESVMGGQGPNHGHMPGTPGSQAQKRAYRQRRKDPSCDACRERKVKCDATETTSCSECSSRNVKCQFTKETNRRMSSIKQVQDLEKQIERVKRENASLRRILEDRDGHMNIDLAAADRQSSQLPTIGSEPRPRKRIPPNHDLARARTNVRNFSKGIWKPPAQHRIPAAVAFDFPAPELPPEAVTERLLHCFCNSAHTMFPIVHMPTFQSIVDDMYRSHPRRVSPASYSLFFAVLAAGSLFSPDPPTTTTFYRPAEFLESARKVMDPWNNHYSLDNVRALVLITICLNEMNLKSAAWNWLGNAVRVGQDLGLYSESGSWSVIEGEMRRRTWWAIYILDRTMATEMGHPFLIDDADCDVSLPAAVDDQYLREDGMRVPNGAEPLTHSLLAVIHVVRSYTALVKAIESPVLSADQLITFDTHFNKCLSTFPPACDPASTVALAPHFLAPLAYLFHARLLLHRHNLSPNCPLEVRLAAVETCTHVALETASLISRTKSAAEGATALLTTHIFRSTLFLLLTGYLDHAITCIRALASIDARRDITLSCGRFLAFFVTTLSTKRAEHADYLSRRSSVDQAALIVSLGRDEELLAFVSADVQASPNRSWLWSFQDRDAMPSQTDLATRGQHISNENVLFSSEQRTGLIEEERKDWIGWARLESMARGTGPANPSWTPVSHPAAPAPAPPQIKSESPVAKVDIPRLPETSRYVAGYRGEASPPGPKRGAERISIANII</sequence>
<dbReference type="GO" id="GO:0008270">
    <property type="term" value="F:zinc ion binding"/>
    <property type="evidence" value="ECO:0007669"/>
    <property type="project" value="InterPro"/>
</dbReference>
<dbReference type="InterPro" id="IPR001138">
    <property type="entry name" value="Zn2Cys6_DnaBD"/>
</dbReference>
<dbReference type="PANTHER" id="PTHR46910">
    <property type="entry name" value="TRANSCRIPTION FACTOR PDR1"/>
    <property type="match status" value="1"/>
</dbReference>
<dbReference type="SMART" id="SM00066">
    <property type="entry name" value="GAL4"/>
    <property type="match status" value="1"/>
</dbReference>
<dbReference type="OrthoDB" id="2110361at2759"/>
<feature type="coiled-coil region" evidence="3">
    <location>
        <begin position="200"/>
        <end position="227"/>
    </location>
</feature>
<dbReference type="PANTHER" id="PTHR46910:SF1">
    <property type="entry name" value="MISCELLANEOUS ZN(II)2CYS6 TRANSCRIPTION FACTOR (EUROFUNG)-RELATED"/>
    <property type="match status" value="1"/>
</dbReference>
<accession>A0A7S9KQG5</accession>
<proteinExistence type="predicted"/>
<evidence type="ECO:0000256" key="2">
    <source>
        <dbReference type="ARBA" id="ARBA00023242"/>
    </source>
</evidence>
<organism evidence="6 7">
    <name type="scientific">Epichloe festucae (strain Fl1)</name>
    <dbReference type="NCBI Taxonomy" id="877507"/>
    <lineage>
        <taxon>Eukaryota</taxon>
        <taxon>Fungi</taxon>
        <taxon>Dikarya</taxon>
        <taxon>Ascomycota</taxon>
        <taxon>Pezizomycotina</taxon>
        <taxon>Sordariomycetes</taxon>
        <taxon>Hypocreomycetidae</taxon>
        <taxon>Hypocreales</taxon>
        <taxon>Clavicipitaceae</taxon>
        <taxon>Epichloe</taxon>
    </lineage>
</organism>
<dbReference type="PROSITE" id="PS00463">
    <property type="entry name" value="ZN2_CY6_FUNGAL_1"/>
    <property type="match status" value="1"/>
</dbReference>
<feature type="region of interest" description="Disordered" evidence="4">
    <location>
        <begin position="785"/>
        <end position="818"/>
    </location>
</feature>
<dbReference type="CDD" id="cd12148">
    <property type="entry name" value="fungal_TF_MHR"/>
    <property type="match status" value="1"/>
</dbReference>
<dbReference type="GO" id="GO:0000981">
    <property type="term" value="F:DNA-binding transcription factor activity, RNA polymerase II-specific"/>
    <property type="evidence" value="ECO:0007669"/>
    <property type="project" value="InterPro"/>
</dbReference>
<evidence type="ECO:0000313" key="6">
    <source>
        <dbReference type="EMBL" id="QPG97527.1"/>
    </source>
</evidence>
<reference evidence="6 7" key="1">
    <citation type="journal article" date="2018" name="PLoS Genet.">
        <title>Repeat elements organise 3D genome structure and mediate transcription in the filamentous fungus Epichloe festucae.</title>
        <authorList>
            <person name="Winter D.J."/>
            <person name="Ganley A.R.D."/>
            <person name="Young C.A."/>
            <person name="Liachko I."/>
            <person name="Schardl C.L."/>
            <person name="Dupont P.Y."/>
            <person name="Berry D."/>
            <person name="Ram A."/>
            <person name="Scott B."/>
            <person name="Cox M.P."/>
        </authorList>
    </citation>
    <scope>NUCLEOTIDE SEQUENCE [LARGE SCALE GENOMIC DNA]</scope>
    <source>
        <strain evidence="6 7">Fl1</strain>
    </source>
</reference>
<dbReference type="InterPro" id="IPR007219">
    <property type="entry name" value="XnlR_reg_dom"/>
</dbReference>
<dbReference type="SUPFAM" id="SSF57701">
    <property type="entry name" value="Zn2/Cys6 DNA-binding domain"/>
    <property type="match status" value="1"/>
</dbReference>
<feature type="region of interest" description="Disordered" evidence="4">
    <location>
        <begin position="47"/>
        <end position="166"/>
    </location>
</feature>